<proteinExistence type="predicted"/>
<protein>
    <submittedName>
        <fullName evidence="1">Uncharacterized protein</fullName>
    </submittedName>
</protein>
<dbReference type="AlphaFoldDB" id="A0A6C0BE94"/>
<dbReference type="EMBL" id="MN739141">
    <property type="protein sequence ID" value="QHS90617.1"/>
    <property type="molecule type" value="Genomic_DNA"/>
</dbReference>
<reference evidence="1" key="1">
    <citation type="journal article" date="2020" name="Nature">
        <title>Giant virus diversity and host interactions through global metagenomics.</title>
        <authorList>
            <person name="Schulz F."/>
            <person name="Roux S."/>
            <person name="Paez-Espino D."/>
            <person name="Jungbluth S."/>
            <person name="Walsh D.A."/>
            <person name="Denef V.J."/>
            <person name="McMahon K.D."/>
            <person name="Konstantinidis K.T."/>
            <person name="Eloe-Fadrosh E.A."/>
            <person name="Kyrpides N.C."/>
            <person name="Woyke T."/>
        </authorList>
    </citation>
    <scope>NUCLEOTIDE SEQUENCE</scope>
    <source>
        <strain evidence="1">GVMAG-M-3300010354-11</strain>
    </source>
</reference>
<name>A0A6C0BE94_9ZZZZ</name>
<sequence>MIPNTDKPGCALSDDYCLDLIMNQSKVSKKSEASANICRLYKTFQILETTVLHNKKASDNIDMFCKYLEQRIKDIIVCFEKDMYNKSD</sequence>
<evidence type="ECO:0000313" key="1">
    <source>
        <dbReference type="EMBL" id="QHS90617.1"/>
    </source>
</evidence>
<organism evidence="1">
    <name type="scientific">viral metagenome</name>
    <dbReference type="NCBI Taxonomy" id="1070528"/>
    <lineage>
        <taxon>unclassified sequences</taxon>
        <taxon>metagenomes</taxon>
        <taxon>organismal metagenomes</taxon>
    </lineage>
</organism>
<accession>A0A6C0BE94</accession>